<evidence type="ECO:0000256" key="1">
    <source>
        <dbReference type="ARBA" id="ARBA00022801"/>
    </source>
</evidence>
<dbReference type="GO" id="GO:0047632">
    <property type="term" value="F:agmatine deiminase activity"/>
    <property type="evidence" value="ECO:0007669"/>
    <property type="project" value="TreeGrafter"/>
</dbReference>
<dbReference type="Proteomes" id="UP000237640">
    <property type="component" value="Unassembled WGS sequence"/>
</dbReference>
<dbReference type="SUPFAM" id="SSF55909">
    <property type="entry name" value="Pentein"/>
    <property type="match status" value="1"/>
</dbReference>
<dbReference type="Gene3D" id="3.75.10.10">
    <property type="entry name" value="L-arginine/glycine Amidinotransferase, Chain A"/>
    <property type="match status" value="1"/>
</dbReference>
<proteinExistence type="predicted"/>
<reference evidence="2 3" key="1">
    <citation type="submission" date="2018-03" db="EMBL/GenBank/DDBJ databases">
        <title>Genomic Encyclopedia of Archaeal and Bacterial Type Strains, Phase II (KMG-II): from individual species to whole genera.</title>
        <authorList>
            <person name="Goeker M."/>
        </authorList>
    </citation>
    <scope>NUCLEOTIDE SEQUENCE [LARGE SCALE GENOMIC DNA]</scope>
    <source>
        <strain evidence="2 3">DSM 25027</strain>
    </source>
</reference>
<sequence length="588" mass="66348">MKYIKKIPYALFLILFTTCGTPNNNKEKSRTGSEKSTLYFLSDSSYYYVGKNGLGVGGYDVISYFTKGKAIEGKDSNSYEHEGVTYHFVSEQSRSLFISNPEKYLPQFGGYCAFGLRMETGKGVGSNKPGKYPSTPTSFKIINHKLYLFHDSPNFRAKERWEENELKFLRKADRTWKTIHPKKENEKITVLRQMAEFEDVEAIRLIWPTYDHKNGESVEEVTLAIIDTLVKDTKIIISCADDAIRDEAKNTLTDIYPNLTNLVFEVIPSIEIWVRDMGPIFVKTESGGHAIADFNFNSWGYADTLYAATKIEEKYDEGVAKMLSIPLISSPMISEGGNREVNGKGTLMVTEKVESGRNPTMSRADMEVEFERMLGIKNVIWLEEGLVEDTHTFLGPLNTAEKGNAYTVVTTNGHVDEFARFVNDSTILLAAVDSTELSDPLARENHHRLEKNFEILSGSRDHDGNLFTIKRLPLPSTILTTMNPGDYVYDYVKTLNYQDGSLFPEGNSITVVVPASYLNFIITNKVIVGQKYWRDGMPESIRLQDEKAKAILKEVFPERKVVMIDALPVNLGGGGLHCITMHQPKIKK</sequence>
<dbReference type="RefSeq" id="WP_106143114.1">
    <property type="nucleotide sequence ID" value="NZ_PVYX01000001.1"/>
</dbReference>
<dbReference type="NCBIfam" id="NF041384">
    <property type="entry name" value="YHS_seleno_dom"/>
    <property type="match status" value="1"/>
</dbReference>
<gene>
    <name evidence="2" type="ORF">CLV81_0093</name>
</gene>
<accession>A0A2T0MEW1</accession>
<evidence type="ECO:0000313" key="3">
    <source>
        <dbReference type="Proteomes" id="UP000237640"/>
    </source>
</evidence>
<dbReference type="InterPro" id="IPR007466">
    <property type="entry name" value="Peptidyl-Arg-deiminase_porph"/>
</dbReference>
<dbReference type="OrthoDB" id="9808013at2"/>
<keyword evidence="1" id="KW-0378">Hydrolase</keyword>
<dbReference type="PANTHER" id="PTHR31377:SF0">
    <property type="entry name" value="AGMATINE DEIMINASE-RELATED"/>
    <property type="match status" value="1"/>
</dbReference>
<dbReference type="EMBL" id="PVYX01000001">
    <property type="protein sequence ID" value="PRX56102.1"/>
    <property type="molecule type" value="Genomic_DNA"/>
</dbReference>
<dbReference type="Pfam" id="PF04371">
    <property type="entry name" value="PAD_porph"/>
    <property type="match status" value="2"/>
</dbReference>
<dbReference type="PANTHER" id="PTHR31377">
    <property type="entry name" value="AGMATINE DEIMINASE-RELATED"/>
    <property type="match status" value="1"/>
</dbReference>
<dbReference type="GO" id="GO:0004668">
    <property type="term" value="F:protein-arginine deiminase activity"/>
    <property type="evidence" value="ECO:0007669"/>
    <property type="project" value="InterPro"/>
</dbReference>
<organism evidence="2 3">
    <name type="scientific">Flagellimonas meridianipacifica</name>
    <dbReference type="NCBI Taxonomy" id="1080225"/>
    <lineage>
        <taxon>Bacteria</taxon>
        <taxon>Pseudomonadati</taxon>
        <taxon>Bacteroidota</taxon>
        <taxon>Flavobacteriia</taxon>
        <taxon>Flavobacteriales</taxon>
        <taxon>Flavobacteriaceae</taxon>
        <taxon>Flagellimonas</taxon>
    </lineage>
</organism>
<name>A0A2T0MEW1_9FLAO</name>
<dbReference type="AlphaFoldDB" id="A0A2T0MEW1"/>
<protein>
    <submittedName>
        <fullName evidence="2">Agmatine/peptidylarginine deiminase</fullName>
    </submittedName>
</protein>
<dbReference type="GO" id="GO:0009446">
    <property type="term" value="P:putrescine biosynthetic process"/>
    <property type="evidence" value="ECO:0007669"/>
    <property type="project" value="InterPro"/>
</dbReference>
<comment type="caution">
    <text evidence="2">The sequence shown here is derived from an EMBL/GenBank/DDBJ whole genome shotgun (WGS) entry which is preliminary data.</text>
</comment>
<keyword evidence="3" id="KW-1185">Reference proteome</keyword>
<evidence type="ECO:0000313" key="2">
    <source>
        <dbReference type="EMBL" id="PRX56102.1"/>
    </source>
</evidence>